<dbReference type="PANTHER" id="PTHR33336">
    <property type="entry name" value="QUINOL MONOOXYGENASE YGIN-RELATED"/>
    <property type="match status" value="1"/>
</dbReference>
<proteinExistence type="predicted"/>
<gene>
    <name evidence="2" type="ORF">VIBR0546_04599</name>
</gene>
<dbReference type="RefSeq" id="WP_006878179.1">
    <property type="nucleotide sequence ID" value="NZ_AEVS01000020.1"/>
</dbReference>
<organism evidence="2 3">
    <name type="scientific">Vibrio brasiliensis LMG 20546</name>
    <dbReference type="NCBI Taxonomy" id="945543"/>
    <lineage>
        <taxon>Bacteria</taxon>
        <taxon>Pseudomonadati</taxon>
        <taxon>Pseudomonadota</taxon>
        <taxon>Gammaproteobacteria</taxon>
        <taxon>Vibrionales</taxon>
        <taxon>Vibrionaceae</taxon>
        <taxon>Vibrio</taxon>
        <taxon>Vibrio oreintalis group</taxon>
    </lineage>
</organism>
<dbReference type="GO" id="GO:0003824">
    <property type="term" value="F:catalytic activity"/>
    <property type="evidence" value="ECO:0007669"/>
    <property type="project" value="TreeGrafter"/>
</dbReference>
<evidence type="ECO:0000259" key="1">
    <source>
        <dbReference type="PROSITE" id="PS51725"/>
    </source>
</evidence>
<evidence type="ECO:0000313" key="2">
    <source>
        <dbReference type="EMBL" id="EGA66961.1"/>
    </source>
</evidence>
<feature type="domain" description="ABM" evidence="1">
    <location>
        <begin position="2"/>
        <end position="90"/>
    </location>
</feature>
<sequence length="96" mass="10911">MINLTAEFNAKSGSEQHLLSLLTALIEPTRNEPGCISYRLLQDSKVAGRFVFQEQFADQSAFDFHCQQPYFQHLISQLDGVLAEEPTITFFEEIEA</sequence>
<reference evidence="2 3" key="1">
    <citation type="journal article" date="2012" name="Int. J. Syst. Evol. Microbiol.">
        <title>Vibrio caribbeanicus sp. nov., isolated from the marine sponge Scleritoderma cyanea.</title>
        <authorList>
            <person name="Hoffmann M."/>
            <person name="Monday S.R."/>
            <person name="Allard M.W."/>
            <person name="Strain E.A."/>
            <person name="Whittaker P."/>
            <person name="Naum M."/>
            <person name="McCarthy P.J."/>
            <person name="Lopez J.V."/>
            <person name="Fischer M."/>
            <person name="Brown E.W."/>
        </authorList>
    </citation>
    <scope>NUCLEOTIDE SEQUENCE [LARGE SCALE GENOMIC DNA]</scope>
    <source>
        <strain evidence="2 3">LMG 20546</strain>
    </source>
</reference>
<dbReference type="Gene3D" id="3.30.70.100">
    <property type="match status" value="1"/>
</dbReference>
<dbReference type="InterPro" id="IPR007138">
    <property type="entry name" value="ABM_dom"/>
</dbReference>
<dbReference type="OrthoDB" id="9812192at2"/>
<name>E8LQS7_9VIBR</name>
<evidence type="ECO:0000313" key="3">
    <source>
        <dbReference type="Proteomes" id="UP000004371"/>
    </source>
</evidence>
<accession>E8LQS7</accession>
<dbReference type="Proteomes" id="UP000004371">
    <property type="component" value="Unassembled WGS sequence"/>
</dbReference>
<dbReference type="STRING" id="945543.VIBR0546_04599"/>
<comment type="caution">
    <text evidence="2">The sequence shown here is derived from an EMBL/GenBank/DDBJ whole genome shotgun (WGS) entry which is preliminary data.</text>
</comment>
<dbReference type="Pfam" id="PF03992">
    <property type="entry name" value="ABM"/>
    <property type="match status" value="1"/>
</dbReference>
<dbReference type="InterPro" id="IPR011008">
    <property type="entry name" value="Dimeric_a/b-barrel"/>
</dbReference>
<dbReference type="PANTHER" id="PTHR33336:SF15">
    <property type="entry name" value="ABM DOMAIN-CONTAINING PROTEIN"/>
    <property type="match status" value="1"/>
</dbReference>
<keyword evidence="3" id="KW-1185">Reference proteome</keyword>
<protein>
    <recommendedName>
        <fullName evidence="1">ABM domain-containing protein</fullName>
    </recommendedName>
</protein>
<dbReference type="SUPFAM" id="SSF54909">
    <property type="entry name" value="Dimeric alpha+beta barrel"/>
    <property type="match status" value="1"/>
</dbReference>
<dbReference type="eggNOG" id="COG1359">
    <property type="taxonomic scope" value="Bacteria"/>
</dbReference>
<dbReference type="PROSITE" id="PS51725">
    <property type="entry name" value="ABM"/>
    <property type="match status" value="1"/>
</dbReference>
<dbReference type="EMBL" id="AEVS01000020">
    <property type="protein sequence ID" value="EGA66961.1"/>
    <property type="molecule type" value="Genomic_DNA"/>
</dbReference>
<dbReference type="AlphaFoldDB" id="E8LQS7"/>
<dbReference type="InterPro" id="IPR050744">
    <property type="entry name" value="AI-2_Isomerase_LsrG"/>
</dbReference>